<sequence>MPLITSDALDKLVYIVVGAILTQAFQQYRLARSEDIALMNEHIKEIEKFGEAARDYWLKAPASSLDEELAAAAKVRAAQAATALLYADMIGFCSNRGDDYKNLSLELFSVATGGSFESLSRKIDPVRAIDAHEAAARLVHLVRSSRKDILSVKRAIALLYNKICIIDFKA</sequence>
<name>A0ABU1SML2_9HYPH</name>
<dbReference type="EMBL" id="JAVDUP010000002">
    <property type="protein sequence ID" value="MDR6900198.1"/>
    <property type="molecule type" value="Genomic_DNA"/>
</dbReference>
<evidence type="ECO:0000313" key="1">
    <source>
        <dbReference type="EMBL" id="MDR6900198.1"/>
    </source>
</evidence>
<organism evidence="1 2">
    <name type="scientific">Rhizobium miluonense</name>
    <dbReference type="NCBI Taxonomy" id="411945"/>
    <lineage>
        <taxon>Bacteria</taxon>
        <taxon>Pseudomonadati</taxon>
        <taxon>Pseudomonadota</taxon>
        <taxon>Alphaproteobacteria</taxon>
        <taxon>Hyphomicrobiales</taxon>
        <taxon>Rhizobiaceae</taxon>
        <taxon>Rhizobium/Agrobacterium group</taxon>
        <taxon>Rhizobium</taxon>
    </lineage>
</organism>
<accession>A0ABU1SML2</accession>
<gene>
    <name evidence="1" type="ORF">J2W52_001813</name>
</gene>
<keyword evidence="2" id="KW-1185">Reference proteome</keyword>
<proteinExistence type="predicted"/>
<reference evidence="1 2" key="1">
    <citation type="submission" date="2023-07" db="EMBL/GenBank/DDBJ databases">
        <title>Sorghum-associated microbial communities from plants grown in Nebraska, USA.</title>
        <authorList>
            <person name="Schachtman D."/>
        </authorList>
    </citation>
    <scope>NUCLEOTIDE SEQUENCE [LARGE SCALE GENOMIC DNA]</scope>
    <source>
        <strain evidence="1 2">3199</strain>
    </source>
</reference>
<comment type="caution">
    <text evidence="1">The sequence shown here is derived from an EMBL/GenBank/DDBJ whole genome shotgun (WGS) entry which is preliminary data.</text>
</comment>
<dbReference type="Proteomes" id="UP001250791">
    <property type="component" value="Unassembled WGS sequence"/>
</dbReference>
<protein>
    <submittedName>
        <fullName evidence="1">Uncharacterized protein</fullName>
    </submittedName>
</protein>
<evidence type="ECO:0000313" key="2">
    <source>
        <dbReference type="Proteomes" id="UP001250791"/>
    </source>
</evidence>
<dbReference type="RefSeq" id="WP_310230178.1">
    <property type="nucleotide sequence ID" value="NZ_JAVDUP010000002.1"/>
</dbReference>